<evidence type="ECO:0000313" key="1">
    <source>
        <dbReference type="EMBL" id="PBK58453.1"/>
    </source>
</evidence>
<accession>A0A2H3B3M7</accession>
<reference evidence="2" key="1">
    <citation type="journal article" date="2017" name="Nat. Ecol. Evol.">
        <title>Genome expansion and lineage-specific genetic innovations in the forest pathogenic fungi Armillaria.</title>
        <authorList>
            <person name="Sipos G."/>
            <person name="Prasanna A.N."/>
            <person name="Walter M.C."/>
            <person name="O'Connor E."/>
            <person name="Balint B."/>
            <person name="Krizsan K."/>
            <person name="Kiss B."/>
            <person name="Hess J."/>
            <person name="Varga T."/>
            <person name="Slot J."/>
            <person name="Riley R."/>
            <person name="Boka B."/>
            <person name="Rigling D."/>
            <person name="Barry K."/>
            <person name="Lee J."/>
            <person name="Mihaltcheva S."/>
            <person name="LaButti K."/>
            <person name="Lipzen A."/>
            <person name="Waldron R."/>
            <person name="Moloney N.M."/>
            <person name="Sperisen C."/>
            <person name="Kredics L."/>
            <person name="Vagvoelgyi C."/>
            <person name="Patrignani A."/>
            <person name="Fitzpatrick D."/>
            <person name="Nagy I."/>
            <person name="Doyle S."/>
            <person name="Anderson J.B."/>
            <person name="Grigoriev I.V."/>
            <person name="Gueldener U."/>
            <person name="Muensterkoetter M."/>
            <person name="Nagy L.G."/>
        </authorList>
    </citation>
    <scope>NUCLEOTIDE SEQUENCE [LARGE SCALE GENOMIC DNA]</scope>
    <source>
        <strain evidence="2">28-4</strain>
    </source>
</reference>
<name>A0A2H3B3M7_9AGAR</name>
<dbReference type="Proteomes" id="UP000218334">
    <property type="component" value="Unassembled WGS sequence"/>
</dbReference>
<organism evidence="1 2">
    <name type="scientific">Armillaria solidipes</name>
    <dbReference type="NCBI Taxonomy" id="1076256"/>
    <lineage>
        <taxon>Eukaryota</taxon>
        <taxon>Fungi</taxon>
        <taxon>Dikarya</taxon>
        <taxon>Basidiomycota</taxon>
        <taxon>Agaricomycotina</taxon>
        <taxon>Agaricomycetes</taxon>
        <taxon>Agaricomycetidae</taxon>
        <taxon>Agaricales</taxon>
        <taxon>Marasmiineae</taxon>
        <taxon>Physalacriaceae</taxon>
        <taxon>Armillaria</taxon>
    </lineage>
</organism>
<keyword evidence="2" id="KW-1185">Reference proteome</keyword>
<dbReference type="EMBL" id="KZ293542">
    <property type="protein sequence ID" value="PBK58453.1"/>
    <property type="molecule type" value="Genomic_DNA"/>
</dbReference>
<proteinExistence type="predicted"/>
<dbReference type="AlphaFoldDB" id="A0A2H3B3M7"/>
<evidence type="ECO:0000313" key="2">
    <source>
        <dbReference type="Proteomes" id="UP000218334"/>
    </source>
</evidence>
<protein>
    <submittedName>
        <fullName evidence="1">Uncharacterized protein</fullName>
    </submittedName>
</protein>
<gene>
    <name evidence="1" type="ORF">ARMSODRAFT_967714</name>
</gene>
<sequence>MIRPCARFDVSSSPVHGTWLETKWEHSSDDDDAQVPFEDLPLETECNSSTFEAHQARTVHSFSGPRSLINLCASSSIWNTETLRKIYIVLRIISAFLLIHLSFSLRSQVHLEGILVCQSCSCTGPVQARESKPLSSW</sequence>